<evidence type="ECO:0000313" key="5">
    <source>
        <dbReference type="Proteomes" id="UP000199321"/>
    </source>
</evidence>
<gene>
    <name evidence="4" type="ORF">SAMN05421855_103253</name>
</gene>
<keyword evidence="3" id="KW-0732">Signal</keyword>
<sequence length="250" mass="29059">MKISSTRTILMLFLFIPFLGYSQYNADVSAEILVTENTEFTELRAKASNATEVNQDLRFVFSIFRKENEAAEQTTTKKEGNFSLDSFKSEILSEVTINKIDTAQVIVLFLVYNSEEKLLGKARWSQNEAEKQEPIVVEKEVFKEVTYDAAILRGIVTEDTRTKPGRDFYRYFYNDYDDSQINAEETVSVKEFLALGRNTRIEVRIGSTLVSQFYLRPKDDYLRNMSKVTLSNIARYIQNQKNMSQQIERY</sequence>
<evidence type="ECO:0000256" key="1">
    <source>
        <dbReference type="ARBA" id="ARBA00003989"/>
    </source>
</evidence>
<dbReference type="Pfam" id="PF10627">
    <property type="entry name" value="CsgE"/>
    <property type="match status" value="1"/>
</dbReference>
<protein>
    <recommendedName>
        <fullName evidence="2">Curli production assembly/transport component CsgE</fullName>
    </recommendedName>
</protein>
<proteinExistence type="predicted"/>
<keyword evidence="5" id="KW-1185">Reference proteome</keyword>
<dbReference type="STRING" id="227084.SAMN05421855_103253"/>
<organism evidence="4 5">
    <name type="scientific">Ulvibacter litoralis</name>
    <dbReference type="NCBI Taxonomy" id="227084"/>
    <lineage>
        <taxon>Bacteria</taxon>
        <taxon>Pseudomonadati</taxon>
        <taxon>Bacteroidota</taxon>
        <taxon>Flavobacteriia</taxon>
        <taxon>Flavobacteriales</taxon>
        <taxon>Flavobacteriaceae</taxon>
        <taxon>Ulvibacter</taxon>
    </lineage>
</organism>
<evidence type="ECO:0000256" key="2">
    <source>
        <dbReference type="ARBA" id="ARBA00014024"/>
    </source>
</evidence>
<evidence type="ECO:0000256" key="3">
    <source>
        <dbReference type="ARBA" id="ARBA00022729"/>
    </source>
</evidence>
<dbReference type="InterPro" id="IPR018900">
    <property type="entry name" value="Curli_CsgE"/>
</dbReference>
<accession>A0A1G7GP22</accession>
<comment type="function">
    <text evidence="1">May be involved in the biogenesis of curli organelles.</text>
</comment>
<dbReference type="Proteomes" id="UP000199321">
    <property type="component" value="Unassembled WGS sequence"/>
</dbReference>
<evidence type="ECO:0000313" key="4">
    <source>
        <dbReference type="EMBL" id="SDE89874.1"/>
    </source>
</evidence>
<name>A0A1G7GP22_9FLAO</name>
<dbReference type="EMBL" id="FNBA01000003">
    <property type="protein sequence ID" value="SDE89874.1"/>
    <property type="molecule type" value="Genomic_DNA"/>
</dbReference>
<dbReference type="AlphaFoldDB" id="A0A1G7GP22"/>
<reference evidence="4 5" key="1">
    <citation type="submission" date="2016-10" db="EMBL/GenBank/DDBJ databases">
        <authorList>
            <person name="de Groot N.N."/>
        </authorList>
    </citation>
    <scope>NUCLEOTIDE SEQUENCE [LARGE SCALE GENOMIC DNA]</scope>
    <source>
        <strain evidence="4 5">DSM 16195</strain>
    </source>
</reference>